<protein>
    <submittedName>
        <fullName evidence="1">Uncharacterized protein</fullName>
    </submittedName>
</protein>
<gene>
    <name evidence="1" type="ORF">EMPG_16785</name>
</gene>
<keyword evidence="2" id="KW-1185">Reference proteome</keyword>
<reference evidence="2" key="1">
    <citation type="journal article" date="2015" name="PLoS Genet.">
        <title>The dynamic genome and transcriptome of the human fungal pathogen Blastomyces and close relative Emmonsia.</title>
        <authorList>
            <person name="Munoz J.F."/>
            <person name="Gauthier G.M."/>
            <person name="Desjardins C.A."/>
            <person name="Gallo J.E."/>
            <person name="Holder J."/>
            <person name="Sullivan T.D."/>
            <person name="Marty A.J."/>
            <person name="Carmen J.C."/>
            <person name="Chen Z."/>
            <person name="Ding L."/>
            <person name="Gujja S."/>
            <person name="Magrini V."/>
            <person name="Misas E."/>
            <person name="Mitreva M."/>
            <person name="Priest M."/>
            <person name="Saif S."/>
            <person name="Whiston E.A."/>
            <person name="Young S."/>
            <person name="Zeng Q."/>
            <person name="Goldman W.E."/>
            <person name="Mardis E.R."/>
            <person name="Taylor J.W."/>
            <person name="McEwen J.G."/>
            <person name="Clay O.K."/>
            <person name="Klein B.S."/>
            <person name="Cuomo C.A."/>
        </authorList>
    </citation>
    <scope>NUCLEOTIDE SEQUENCE [LARGE SCALE GENOMIC DNA]</scope>
    <source>
        <strain evidence="2">UAMH 139</strain>
    </source>
</reference>
<dbReference type="PANTHER" id="PTHR37315">
    <property type="entry name" value="UPF0311 PROTEIN BLR7842"/>
    <property type="match status" value="1"/>
</dbReference>
<comment type="caution">
    <text evidence="1">The sequence shown here is derived from an EMBL/GenBank/DDBJ whole genome shotgun (WGS) entry which is preliminary data.</text>
</comment>
<dbReference type="Proteomes" id="UP000053573">
    <property type="component" value="Unassembled WGS sequence"/>
</dbReference>
<proteinExistence type="predicted"/>
<sequence>MKDSIPANNLQHSFPEGDIARSLQLPTPTLELDFRMSLKLNPTVTVGQGLWGQRDWVTFVGGQWAGRWGKGIVLPGGQDSQVVVKELSTHIKANYLLQTADEPPAFIVAKTTGWMTGAKDVLEKLADPSMADSVNPTTYKYRINIALETGDERYAFVNTVMWVGSGCRRSSEGKQKLFHSLISF</sequence>
<dbReference type="InterPro" id="IPR020915">
    <property type="entry name" value="UPF0311"/>
</dbReference>
<dbReference type="STRING" id="2060906.A0A0H1B9H1"/>
<dbReference type="PANTHER" id="PTHR37315:SF1">
    <property type="entry name" value="UPF0311 PROTEIN BLR7842"/>
    <property type="match status" value="1"/>
</dbReference>
<evidence type="ECO:0000313" key="1">
    <source>
        <dbReference type="EMBL" id="KLJ07748.1"/>
    </source>
</evidence>
<dbReference type="OrthoDB" id="3549121at2759"/>
<dbReference type="EMBL" id="LDEV01002758">
    <property type="protein sequence ID" value="KLJ07748.1"/>
    <property type="molecule type" value="Genomic_DNA"/>
</dbReference>
<organism evidence="1 2">
    <name type="scientific">Blastomyces silverae</name>
    <dbReference type="NCBI Taxonomy" id="2060906"/>
    <lineage>
        <taxon>Eukaryota</taxon>
        <taxon>Fungi</taxon>
        <taxon>Dikarya</taxon>
        <taxon>Ascomycota</taxon>
        <taxon>Pezizomycotina</taxon>
        <taxon>Eurotiomycetes</taxon>
        <taxon>Eurotiomycetidae</taxon>
        <taxon>Onygenales</taxon>
        <taxon>Ajellomycetaceae</taxon>
        <taxon>Blastomyces</taxon>
    </lineage>
</organism>
<accession>A0A0H1B9H1</accession>
<evidence type="ECO:0000313" key="2">
    <source>
        <dbReference type="Proteomes" id="UP000053573"/>
    </source>
</evidence>
<dbReference type="Gene3D" id="2.40.160.20">
    <property type="match status" value="1"/>
</dbReference>
<dbReference type="AlphaFoldDB" id="A0A0H1B9H1"/>
<dbReference type="Pfam" id="PF11578">
    <property type="entry name" value="DUF3237"/>
    <property type="match status" value="1"/>
</dbReference>
<name>A0A0H1B9H1_9EURO</name>